<dbReference type="Gene3D" id="3.40.50.300">
    <property type="entry name" value="P-loop containing nucleotide triphosphate hydrolases"/>
    <property type="match status" value="1"/>
</dbReference>
<dbReference type="InterPro" id="IPR002611">
    <property type="entry name" value="IstB_ATP-bd"/>
</dbReference>
<dbReference type="RefSeq" id="WP_119974075.1">
    <property type="nucleotide sequence ID" value="NZ_CP032416.1"/>
</dbReference>
<dbReference type="AlphaFoldDB" id="A0A386H737"/>
<protein>
    <submittedName>
        <fullName evidence="2">DNA replication protein DnaC</fullName>
    </submittedName>
</protein>
<reference evidence="2 3" key="1">
    <citation type="journal article" date="2019" name="Int. J. Syst. Evol. Microbiol.">
        <title>Clostridium fermenticellae sp. nov., isolated from the mud in a fermentation cellar for the production of the Chinese liquor, baijiu.</title>
        <authorList>
            <person name="Xu P.X."/>
            <person name="Chai L.J."/>
            <person name="Qiu T."/>
            <person name="Zhang X.J."/>
            <person name="Lu Z.M."/>
            <person name="Xiao C."/>
            <person name="Wang S.T."/>
            <person name="Shen C.H."/>
            <person name="Shi J.S."/>
            <person name="Xu Z.H."/>
        </authorList>
    </citation>
    <scope>NUCLEOTIDE SEQUENCE [LARGE SCALE GENOMIC DNA]</scope>
    <source>
        <strain evidence="2 3">JN500901</strain>
    </source>
</reference>
<dbReference type="PANTHER" id="PTHR30050">
    <property type="entry name" value="CHROMOSOMAL REPLICATION INITIATOR PROTEIN DNAA"/>
    <property type="match status" value="1"/>
</dbReference>
<name>A0A386H737_9CLOT</name>
<evidence type="ECO:0000313" key="2">
    <source>
        <dbReference type="EMBL" id="AYD41335.1"/>
    </source>
</evidence>
<dbReference type="GO" id="GO:0006260">
    <property type="term" value="P:DNA replication"/>
    <property type="evidence" value="ECO:0007669"/>
    <property type="project" value="TreeGrafter"/>
</dbReference>
<keyword evidence="3" id="KW-1185">Reference proteome</keyword>
<dbReference type="Pfam" id="PF01695">
    <property type="entry name" value="IstB_IS21"/>
    <property type="match status" value="1"/>
</dbReference>
<accession>A0A386H737</accession>
<sequence>MIKKYQLEVSKIYEDIRNFEKKSLHERRDLIKQKIPQIFDIEKQISKLCLNLSMSALNNTVDNKDYLKLLREKTTNLRIKKSELLVSNGYPIDFLDMHYKCSKCNDTGFIGIKKCDCYKQKLVKLYYENSDLKNLLTKNNFDKFSFELFSAQRNDNEYKSPRKNMQEIVSNCWSYIENFRDSNENIMFFGNSGTGKTFLSICIAKELLDKGYLVVYRTSEILLQDLKSIRFNNDKELEDLILNCDLLIVDDLGSEQITDFSKTELFNFLNTKLLKQKKMLISTNCSLETLLKNYSERISSRLLGEFTLHKFYGEDIRIKKNIHNKRNQ</sequence>
<dbReference type="InterPro" id="IPR003593">
    <property type="entry name" value="AAA+_ATPase"/>
</dbReference>
<proteinExistence type="predicted"/>
<organism evidence="2 3">
    <name type="scientific">Clostridium fermenticellae</name>
    <dbReference type="NCBI Taxonomy" id="2068654"/>
    <lineage>
        <taxon>Bacteria</taxon>
        <taxon>Bacillati</taxon>
        <taxon>Bacillota</taxon>
        <taxon>Clostridia</taxon>
        <taxon>Eubacteriales</taxon>
        <taxon>Clostridiaceae</taxon>
        <taxon>Clostridium</taxon>
    </lineage>
</organism>
<dbReference type="InterPro" id="IPR027417">
    <property type="entry name" value="P-loop_NTPase"/>
</dbReference>
<dbReference type="EMBL" id="CP032416">
    <property type="protein sequence ID" value="AYD41335.1"/>
    <property type="molecule type" value="Genomic_DNA"/>
</dbReference>
<evidence type="ECO:0000259" key="1">
    <source>
        <dbReference type="SMART" id="SM00382"/>
    </source>
</evidence>
<dbReference type="CDD" id="cd00009">
    <property type="entry name" value="AAA"/>
    <property type="match status" value="1"/>
</dbReference>
<dbReference type="SUPFAM" id="SSF52540">
    <property type="entry name" value="P-loop containing nucleoside triphosphate hydrolases"/>
    <property type="match status" value="1"/>
</dbReference>
<dbReference type="NCBIfam" id="NF005304">
    <property type="entry name" value="PRK06835.1"/>
    <property type="match status" value="1"/>
</dbReference>
<dbReference type="GO" id="GO:0005524">
    <property type="term" value="F:ATP binding"/>
    <property type="evidence" value="ECO:0007669"/>
    <property type="project" value="InterPro"/>
</dbReference>
<gene>
    <name evidence="2" type="ORF">D4Z93_12795</name>
</gene>
<dbReference type="Proteomes" id="UP000266301">
    <property type="component" value="Chromosome"/>
</dbReference>
<feature type="domain" description="AAA+ ATPase" evidence="1">
    <location>
        <begin position="182"/>
        <end position="309"/>
    </location>
</feature>
<evidence type="ECO:0000313" key="3">
    <source>
        <dbReference type="Proteomes" id="UP000266301"/>
    </source>
</evidence>
<dbReference type="OrthoDB" id="9776217at2"/>
<dbReference type="KEGG" id="cfer:D4Z93_12795"/>
<dbReference type="SMART" id="SM00382">
    <property type="entry name" value="AAA"/>
    <property type="match status" value="1"/>
</dbReference>
<dbReference type="PANTHER" id="PTHR30050:SF4">
    <property type="entry name" value="ATP-BINDING PROTEIN RV3427C IN INSERTION SEQUENCE-RELATED"/>
    <property type="match status" value="1"/>
</dbReference>